<dbReference type="Proteomes" id="UP000735326">
    <property type="component" value="Unassembled WGS sequence"/>
</dbReference>
<dbReference type="EMBL" id="AACCVU010000012">
    <property type="protein sequence ID" value="EAK0395397.1"/>
    <property type="molecule type" value="Genomic_DNA"/>
</dbReference>
<dbReference type="EMBL" id="AACNXV010000003">
    <property type="protein sequence ID" value="EAL4004181.1"/>
    <property type="molecule type" value="Genomic_DNA"/>
</dbReference>
<reference evidence="3" key="1">
    <citation type="submission" date="2018-05" db="EMBL/GenBank/DDBJ databases">
        <authorList>
            <consortium name="NARMS: The National Antimicrobial Resistance Monitoring System"/>
        </authorList>
    </citation>
    <scope>NUCLEOTIDE SEQUENCE</scope>
    <source>
        <strain evidence="13">FSIS11924309</strain>
        <strain evidence="3">FSIS1607835</strain>
    </source>
</reference>
<reference evidence="15" key="5">
    <citation type="submission" date="2021-02" db="EMBL/GenBank/DDBJ databases">
        <authorList>
            <consortium name="PulseNet: The National Subtyping Network for Foodborne Disease Surveillance"/>
        </authorList>
    </citation>
    <scope>NUCLEOTIDE SEQUENCE</scope>
    <source>
        <strain evidence="15">PNUSAC020384</strain>
    </source>
</reference>
<dbReference type="EMBL" id="AACBEL010000011">
    <property type="protein sequence ID" value="EAJ8418817.1"/>
    <property type="molecule type" value="Genomic_DNA"/>
</dbReference>
<evidence type="ECO:0000313" key="9">
    <source>
        <dbReference type="EMBL" id="EAL0182986.1"/>
    </source>
</evidence>
<evidence type="ECO:0000313" key="4">
    <source>
        <dbReference type="EMBL" id="EAK0334780.1"/>
    </source>
</evidence>
<proteinExistence type="predicted"/>
<comment type="caution">
    <text evidence="3">The sequence shown here is derived from an EMBL/GenBank/DDBJ whole genome shotgun (WGS) entry which is preliminary data.</text>
</comment>
<evidence type="ECO:0000256" key="1">
    <source>
        <dbReference type="SAM" id="MobiDB-lite"/>
    </source>
</evidence>
<evidence type="ECO:0000313" key="15">
    <source>
        <dbReference type="EMBL" id="EHB2511311.1"/>
    </source>
</evidence>
<evidence type="ECO:0000313" key="13">
    <source>
        <dbReference type="EMBL" id="ECQ7560988.1"/>
    </source>
</evidence>
<dbReference type="EMBL" id="AACKRX010000016">
    <property type="protein sequence ID" value="EAL0182986.1"/>
    <property type="molecule type" value="Genomic_DNA"/>
</dbReference>
<evidence type="ECO:0000313" key="7">
    <source>
        <dbReference type="EMBL" id="EAK6135345.1"/>
    </source>
</evidence>
<name>A0A5T0GS59_CAMJU</name>
<accession>A0A5T0GS59</accession>
<feature type="compositionally biased region" description="Acidic residues" evidence="1">
    <location>
        <begin position="20"/>
        <end position="30"/>
    </location>
</feature>
<gene>
    <name evidence="7" type="ORF">B6M74_07875</name>
    <name evidence="2" type="ORF">BGL08_07820</name>
    <name evidence="6" type="ORF">BGL21_00995</name>
    <name evidence="3" type="ORF">BKI68_06780</name>
    <name evidence="9" type="ORF">BOI94_07985</name>
    <name evidence="10" type="ORF">DVQ68_03270</name>
    <name evidence="8" type="ORF">E7R28_03235</name>
    <name evidence="13" type="ORF">F0Y55_07200</name>
    <name evidence="14" type="ORF">F9U35_07535</name>
    <name evidence="11" type="ORF">FO102_03515</name>
    <name evidence="12" type="ORF">FQZ36_04220</name>
    <name evidence="15" type="ORF">JYC20_000444</name>
    <name evidence="4" type="ORF">YO11_07645</name>
    <name evidence="5" type="ORF">YP41_07580</name>
</gene>
<evidence type="ECO:0000313" key="8">
    <source>
        <dbReference type="EMBL" id="EAK8356702.1"/>
    </source>
</evidence>
<dbReference type="AlphaFoldDB" id="A0A5T0GS59"/>
<feature type="compositionally biased region" description="Acidic residues" evidence="1">
    <location>
        <begin position="1"/>
        <end position="11"/>
    </location>
</feature>
<evidence type="ECO:0000313" key="3">
    <source>
        <dbReference type="EMBL" id="EAJ8418817.1"/>
    </source>
</evidence>
<dbReference type="EMBL" id="AACCUL010000012">
    <property type="protein sequence ID" value="EAK0334780.1"/>
    <property type="molecule type" value="Genomic_DNA"/>
</dbReference>
<evidence type="ECO:0000313" key="11">
    <source>
        <dbReference type="EMBL" id="ECH3660888.1"/>
    </source>
</evidence>
<evidence type="ECO:0000313" key="5">
    <source>
        <dbReference type="EMBL" id="EAK0395397.1"/>
    </source>
</evidence>
<dbReference type="EMBL" id="AACATN010000018">
    <property type="protein sequence ID" value="EAJ7926106.1"/>
    <property type="molecule type" value="Genomic_DNA"/>
</dbReference>
<organism evidence="3">
    <name type="scientific">Campylobacter jejuni</name>
    <dbReference type="NCBI Taxonomy" id="197"/>
    <lineage>
        <taxon>Bacteria</taxon>
        <taxon>Pseudomonadati</taxon>
        <taxon>Campylobacterota</taxon>
        <taxon>Epsilonproteobacteria</taxon>
        <taxon>Campylobacterales</taxon>
        <taxon>Campylobacteraceae</taxon>
        <taxon>Campylobacter</taxon>
    </lineage>
</organism>
<dbReference type="EMBL" id="AAYVUT010000002">
    <property type="protein sequence ID" value="EHB2511311.1"/>
    <property type="molecule type" value="Genomic_DNA"/>
</dbReference>
<dbReference type="EMBL" id="AACJOH010000003">
    <property type="protein sequence ID" value="EAK8356702.1"/>
    <property type="molecule type" value="Genomic_DNA"/>
</dbReference>
<dbReference type="EMBL" id="AACHSJ010000016">
    <property type="protein sequence ID" value="EAK6135345.1"/>
    <property type="molecule type" value="Genomic_DNA"/>
</dbReference>
<dbReference type="EMBL" id="AAKCUB010000018">
    <property type="protein sequence ID" value="ECQ7560988.1"/>
    <property type="molecule type" value="Genomic_DNA"/>
</dbReference>
<reference evidence="10" key="2">
    <citation type="submission" date="2018-07" db="EMBL/GenBank/DDBJ databases">
        <authorList>
            <consortium name="GenomeTrakr network: Whole genome sequencing for foodborne pathogen traceback"/>
        </authorList>
    </citation>
    <scope>NUCLEOTIDE SEQUENCE</scope>
    <source>
        <strain evidence="10">NMSU-00307</strain>
    </source>
</reference>
<evidence type="ECO:0000313" key="12">
    <source>
        <dbReference type="EMBL" id="ECK2957210.1"/>
    </source>
</evidence>
<feature type="region of interest" description="Disordered" evidence="1">
    <location>
        <begin position="1"/>
        <end position="30"/>
    </location>
</feature>
<evidence type="ECO:0000313" key="14">
    <source>
        <dbReference type="EMBL" id="EDA4792800.1"/>
    </source>
</evidence>
<dbReference type="EMBL" id="AAJBIA010000018">
    <property type="protein sequence ID" value="ECK2957210.1"/>
    <property type="molecule type" value="Genomic_DNA"/>
</dbReference>
<dbReference type="EMBL" id="AAIRLW010000003">
    <property type="protein sequence ID" value="ECH3660888.1"/>
    <property type="molecule type" value="Genomic_DNA"/>
</dbReference>
<reference evidence="11" key="4">
    <citation type="submission" date="2019-07" db="EMBL/GenBank/DDBJ databases">
        <authorList>
            <consortium name="PulseNet: The National Subtyping Network for Foodborne Disease Surveillance"/>
            <person name="Tarr C.L."/>
            <person name="Trees E."/>
            <person name="Katz L.S."/>
            <person name="Carleton-Romer H.A."/>
            <person name="Stroika S."/>
            <person name="Kucerova Z."/>
            <person name="Roache K.F."/>
            <person name="Sabol A.L."/>
            <person name="Besser J."/>
            <person name="Gerner-Smidt P."/>
        </authorList>
    </citation>
    <scope>NUCLEOTIDE SEQUENCE</scope>
    <source>
        <strain evidence="4">2009D7493</strain>
        <strain evidence="5">2009D7494</strain>
        <strain evidence="2">PNUSAC000789</strain>
        <strain evidence="6">PNUSAC000802</strain>
        <strain evidence="9">PNUSAC001038</strain>
        <strain evidence="7">PNUSAC001686</strain>
        <strain evidence="11">PNUSAC010082</strain>
        <strain evidence="12">PNUSAC010543</strain>
    </source>
</reference>
<evidence type="ECO:0000313" key="6">
    <source>
        <dbReference type="EMBL" id="EAK2222497.1"/>
    </source>
</evidence>
<protein>
    <submittedName>
        <fullName evidence="3">Highly acidic protein</fullName>
    </submittedName>
</protein>
<sequence length="186" mass="20787">MDFDDIPEDAEFLGQAKDNEESEENLEEFSPVVEEDVQDEMDDFISNLSTQDQIKEELAQLDELDYGIDSDNSSKVLEDFKDEPILDDTELGTNEEEVVVPNLNISDFDALKESDIQEALGEEIVEKNEEPIVSNATKDDNSEEIVNELSQSIAGAITSSIKDDTLKAALKGMNMNININISFKED</sequence>
<dbReference type="EMBL" id="AACEKF010000001">
    <property type="protein sequence ID" value="EAK2222497.1"/>
    <property type="molecule type" value="Genomic_DNA"/>
</dbReference>
<evidence type="ECO:0000313" key="10">
    <source>
        <dbReference type="EMBL" id="EAL4004181.1"/>
    </source>
</evidence>
<evidence type="ECO:0000313" key="2">
    <source>
        <dbReference type="EMBL" id="EAJ7926106.1"/>
    </source>
</evidence>
<dbReference type="EMBL" id="AALKFF010000017">
    <property type="protein sequence ID" value="EDA4792800.1"/>
    <property type="molecule type" value="Genomic_DNA"/>
</dbReference>
<reference evidence="8" key="3">
    <citation type="submission" date="2019-04" db="EMBL/GenBank/DDBJ databases">
        <authorList>
            <person name="Ashton P.M."/>
            <person name="Dallman T."/>
            <person name="Nair S."/>
            <person name="De Pinna E."/>
            <person name="Peters T."/>
            <person name="Grant K."/>
        </authorList>
    </citation>
    <scope>NUCLEOTIDE SEQUENCE</scope>
    <source>
        <strain evidence="14">810237</strain>
        <strain evidence="8">OXC2683</strain>
    </source>
</reference>